<evidence type="ECO:0000256" key="5">
    <source>
        <dbReference type="SAM" id="Phobius"/>
    </source>
</evidence>
<evidence type="ECO:0000256" key="1">
    <source>
        <dbReference type="ARBA" id="ARBA00004141"/>
    </source>
</evidence>
<organism evidence="7 8">
    <name type="scientific">Treponema vincentii</name>
    <dbReference type="NCBI Taxonomy" id="69710"/>
    <lineage>
        <taxon>Bacteria</taxon>
        <taxon>Pseudomonadati</taxon>
        <taxon>Spirochaetota</taxon>
        <taxon>Spirochaetia</taxon>
        <taxon>Spirochaetales</taxon>
        <taxon>Treponemataceae</taxon>
        <taxon>Treponema</taxon>
    </lineage>
</organism>
<sequence>MNKFSKVTGLIAFWTELSLLIAIILLIFFPKSIVGRYLSSLDEYKDIFIVPWQEIIKNFIFFLLLGIFCLKSNSNEREYGILTLYFYILITIIFDNPFSVSALFIAVSQKGVNYLTFFSAFNSAQNSILYIFILIRNISFILSAGSMIVKSESRYLEIKNNKRISPKSRTYLILYSAFLGFLGIDRFYIGRTVIGIGKLLLGLIIVTEFFLVFRYWYTLLFIDRSVFIILLILLIGFVSISVLVNSIDFILAVFGRMKDSEKNLVRNW</sequence>
<reference evidence="7 8" key="1">
    <citation type="submission" date="2020-01" db="EMBL/GenBank/DDBJ databases">
        <title>Complete genome sequence of a human oral phylogroup 1 Treponema sp. strain ATCC 700766, originally isolated from periodontitis dental plaque.</title>
        <authorList>
            <person name="Chan Y."/>
            <person name="Huo Y.-B."/>
            <person name="Yu X.-L."/>
            <person name="Zeng H."/>
            <person name="Leung W.-K."/>
            <person name="Watt R.M."/>
        </authorList>
    </citation>
    <scope>NUCLEOTIDE SEQUENCE [LARGE SCALE GENOMIC DNA]</scope>
    <source>
        <strain evidence="7 8">OMZ 804</strain>
    </source>
</reference>
<dbReference type="AlphaFoldDB" id="A0A6P1XYF1"/>
<feature type="transmembrane region" description="Helical" evidence="5">
    <location>
        <begin position="49"/>
        <end position="70"/>
    </location>
</feature>
<keyword evidence="2 5" id="KW-0812">Transmembrane</keyword>
<dbReference type="RefSeq" id="WP_162662585.1">
    <property type="nucleotide sequence ID" value="NZ_CP048020.1"/>
</dbReference>
<dbReference type="KEGG" id="trz:GWP43_02940"/>
<evidence type="ECO:0000313" key="8">
    <source>
        <dbReference type="Proteomes" id="UP000464374"/>
    </source>
</evidence>
<name>A0A6P1XYF1_9SPIR</name>
<accession>A0A6P1XYF1</accession>
<feature type="transmembrane region" description="Helical" evidence="5">
    <location>
        <begin position="7"/>
        <end position="29"/>
    </location>
</feature>
<keyword evidence="4 5" id="KW-0472">Membrane</keyword>
<dbReference type="GO" id="GO:0016020">
    <property type="term" value="C:membrane"/>
    <property type="evidence" value="ECO:0007669"/>
    <property type="project" value="UniProtKB-SubCell"/>
</dbReference>
<evidence type="ECO:0000256" key="3">
    <source>
        <dbReference type="ARBA" id="ARBA00022989"/>
    </source>
</evidence>
<dbReference type="Pfam" id="PF05154">
    <property type="entry name" value="TM2"/>
    <property type="match status" value="1"/>
</dbReference>
<evidence type="ECO:0000259" key="6">
    <source>
        <dbReference type="Pfam" id="PF05154"/>
    </source>
</evidence>
<evidence type="ECO:0000256" key="4">
    <source>
        <dbReference type="ARBA" id="ARBA00023136"/>
    </source>
</evidence>
<comment type="subcellular location">
    <subcellularLocation>
        <location evidence="1">Membrane</location>
        <topology evidence="1">Multi-pass membrane protein</topology>
    </subcellularLocation>
</comment>
<evidence type="ECO:0000313" key="7">
    <source>
        <dbReference type="EMBL" id="QHX42576.1"/>
    </source>
</evidence>
<feature type="transmembrane region" description="Helical" evidence="5">
    <location>
        <begin position="170"/>
        <end position="189"/>
    </location>
</feature>
<dbReference type="InterPro" id="IPR007829">
    <property type="entry name" value="TM2"/>
</dbReference>
<protein>
    <submittedName>
        <fullName evidence="7">TM2 domain-containing protein</fullName>
    </submittedName>
</protein>
<feature type="transmembrane region" description="Helical" evidence="5">
    <location>
        <begin position="228"/>
        <end position="254"/>
    </location>
</feature>
<dbReference type="EMBL" id="CP048020">
    <property type="protein sequence ID" value="QHX42576.1"/>
    <property type="molecule type" value="Genomic_DNA"/>
</dbReference>
<feature type="transmembrane region" description="Helical" evidence="5">
    <location>
        <begin position="127"/>
        <end position="149"/>
    </location>
</feature>
<proteinExistence type="predicted"/>
<dbReference type="Proteomes" id="UP000464374">
    <property type="component" value="Chromosome"/>
</dbReference>
<feature type="transmembrane region" description="Helical" evidence="5">
    <location>
        <begin position="82"/>
        <end position="107"/>
    </location>
</feature>
<feature type="transmembrane region" description="Helical" evidence="5">
    <location>
        <begin position="195"/>
        <end position="216"/>
    </location>
</feature>
<feature type="domain" description="TM2" evidence="6">
    <location>
        <begin position="166"/>
        <end position="206"/>
    </location>
</feature>
<gene>
    <name evidence="7" type="ORF">GWP43_02940</name>
</gene>
<keyword evidence="3 5" id="KW-1133">Transmembrane helix</keyword>
<evidence type="ECO:0000256" key="2">
    <source>
        <dbReference type="ARBA" id="ARBA00022692"/>
    </source>
</evidence>